<accession>A0A8J7UK78</accession>
<reference evidence="1" key="1">
    <citation type="submission" date="2021-03" db="EMBL/GenBank/DDBJ databases">
        <title>Genome sequencing and assembly of Tianweitania sediminis.</title>
        <authorList>
            <person name="Chhetri G."/>
        </authorList>
    </citation>
    <scope>NUCLEOTIDE SEQUENCE</scope>
    <source>
        <strain evidence="1">Z8</strain>
    </source>
</reference>
<dbReference type="InterPro" id="IPR051923">
    <property type="entry name" value="Glycosyl_Hydrolase_39"/>
</dbReference>
<evidence type="ECO:0000313" key="2">
    <source>
        <dbReference type="Proteomes" id="UP000666240"/>
    </source>
</evidence>
<sequence length="311" mass="35504">MIEAAMIWNEPNNKSHWDPEIDPDWSQFAHMAKLAGQAIAAEAPGLTRVLGGISPIDTFFIERMKHFGVLDHVDAVAVHGFPLDWNLWQIDEWPQKVAEIRGITHLPVWVSEVGVSTFGAEEVQLWGLKRTAELLRGQAPRIHWYSLYDLPREWEATTRHREAEGSSYYRHFHMGLLRQDGTPKPSLEAFAEIAPEMGLVQWFHYHDHRLDDAVAWMKRLGVKHVRTGLSWADSFRENAMDWFDRQMDALADFDVTVTYCFTPEHRGIQPHHTSAPQVPEEFAEFCALMTNRYAGGGKMTSSVGTKVGETV</sequence>
<dbReference type="PANTHER" id="PTHR12631:SF10">
    <property type="entry name" value="BETA-XYLOSIDASE-LIKE PROTEIN-RELATED"/>
    <property type="match status" value="1"/>
</dbReference>
<dbReference type="Proteomes" id="UP000666240">
    <property type="component" value="Unassembled WGS sequence"/>
</dbReference>
<dbReference type="Gene3D" id="3.20.20.80">
    <property type="entry name" value="Glycosidases"/>
    <property type="match status" value="2"/>
</dbReference>
<name>A0A8J7UK78_9HYPH</name>
<comment type="caution">
    <text evidence="1">The sequence shown here is derived from an EMBL/GenBank/DDBJ whole genome shotgun (WGS) entry which is preliminary data.</text>
</comment>
<keyword evidence="2" id="KW-1185">Reference proteome</keyword>
<dbReference type="GO" id="GO:0004553">
    <property type="term" value="F:hydrolase activity, hydrolyzing O-glycosyl compounds"/>
    <property type="evidence" value="ECO:0007669"/>
    <property type="project" value="TreeGrafter"/>
</dbReference>
<organism evidence="1 2">
    <name type="scientific">Tianweitania sediminis</name>
    <dbReference type="NCBI Taxonomy" id="1502156"/>
    <lineage>
        <taxon>Bacteria</taxon>
        <taxon>Pseudomonadati</taxon>
        <taxon>Pseudomonadota</taxon>
        <taxon>Alphaproteobacteria</taxon>
        <taxon>Hyphomicrobiales</taxon>
        <taxon>Phyllobacteriaceae</taxon>
        <taxon>Tianweitania</taxon>
    </lineage>
</organism>
<dbReference type="SUPFAM" id="SSF51445">
    <property type="entry name" value="(Trans)glycosidases"/>
    <property type="match status" value="2"/>
</dbReference>
<evidence type="ECO:0000313" key="1">
    <source>
        <dbReference type="EMBL" id="MBP0440853.1"/>
    </source>
</evidence>
<dbReference type="InterPro" id="IPR017853">
    <property type="entry name" value="GH"/>
</dbReference>
<dbReference type="PANTHER" id="PTHR12631">
    <property type="entry name" value="ALPHA-L-IDURONIDASE"/>
    <property type="match status" value="1"/>
</dbReference>
<protein>
    <submittedName>
        <fullName evidence="1">Beta-xylosidase</fullName>
    </submittedName>
</protein>
<gene>
    <name evidence="1" type="ORF">J5Y06_19565</name>
</gene>
<proteinExistence type="predicted"/>
<dbReference type="AlphaFoldDB" id="A0A8J7UK78"/>
<dbReference type="EMBL" id="JAGIYY010000009">
    <property type="protein sequence ID" value="MBP0440853.1"/>
    <property type="molecule type" value="Genomic_DNA"/>
</dbReference>
<dbReference type="RefSeq" id="WP_209336876.1">
    <property type="nucleotide sequence ID" value="NZ_JAGIYY010000009.1"/>
</dbReference>